<dbReference type="SMART" id="SM01015">
    <property type="entry name" value="Arfaptin"/>
    <property type="match status" value="1"/>
</dbReference>
<reference evidence="4" key="1">
    <citation type="submission" date="2021-02" db="EMBL/GenBank/DDBJ databases">
        <authorList>
            <person name="Nowell W R."/>
        </authorList>
    </citation>
    <scope>NUCLEOTIDE SEQUENCE</scope>
    <source>
        <strain evidence="4">Ploen Becks lab</strain>
    </source>
</reference>
<sequence>MSQFETQFGEVAIKDVTSSLDETISNEEIQTGFSTIDLNQNIDANLSQNELDLVNRDMSPDISSPSSPQKNMSANQKSQINNGYSNININLSSILPHNLANTSMMSSASEASSKFAMKTATTFETLKQWSKSAYKCTRQIVSEKLGKSSRTVDPELEAQIENLREVKRKYEYVLSLATTLATNFQNTINTQKLLGETFAEMAQKSSELIDEFSINSETQRQLVRQGELLMNGLNHFTSSLKTLCHKTMDDTLLTIRNYEASRLEYDAYRFDLEAMKSAPQNEQKLHEISNLEQEVINFREKYESLKKDVAIKIKFLNENRVKVMKKQLVLFQNAINSYFVGNYQGLKSSMKQIDESNLSANPDDGSYKFQSFLEKQ</sequence>
<protein>
    <recommendedName>
        <fullName evidence="3">AH domain-containing protein</fullName>
    </recommendedName>
</protein>
<dbReference type="AlphaFoldDB" id="A0A813M2B0"/>
<dbReference type="FunFam" id="1.20.1270.60:FF:000085">
    <property type="entry name" value="Predicted protein"/>
    <property type="match status" value="1"/>
</dbReference>
<keyword evidence="5" id="KW-1185">Reference proteome</keyword>
<feature type="region of interest" description="Disordered" evidence="2">
    <location>
        <begin position="56"/>
        <end position="76"/>
    </location>
</feature>
<dbReference type="Proteomes" id="UP000663879">
    <property type="component" value="Unassembled WGS sequence"/>
</dbReference>
<accession>A0A813M2B0</accession>
<dbReference type="EMBL" id="CAJNOC010000013">
    <property type="protein sequence ID" value="CAF0705775.1"/>
    <property type="molecule type" value="Genomic_DNA"/>
</dbReference>
<proteinExistence type="predicted"/>
<organism evidence="4 5">
    <name type="scientific">Brachionus calyciflorus</name>
    <dbReference type="NCBI Taxonomy" id="104777"/>
    <lineage>
        <taxon>Eukaryota</taxon>
        <taxon>Metazoa</taxon>
        <taxon>Spiralia</taxon>
        <taxon>Gnathifera</taxon>
        <taxon>Rotifera</taxon>
        <taxon>Eurotatoria</taxon>
        <taxon>Monogononta</taxon>
        <taxon>Pseudotrocha</taxon>
        <taxon>Ploima</taxon>
        <taxon>Brachionidae</taxon>
        <taxon>Brachionus</taxon>
    </lineage>
</organism>
<dbReference type="PROSITE" id="PS50870">
    <property type="entry name" value="AH"/>
    <property type="match status" value="1"/>
</dbReference>
<dbReference type="PANTHER" id="PTHR12141:SF5">
    <property type="entry name" value="ARFAPTIN"/>
    <property type="match status" value="1"/>
</dbReference>
<evidence type="ECO:0000256" key="2">
    <source>
        <dbReference type="SAM" id="MobiDB-lite"/>
    </source>
</evidence>
<feature type="coiled-coil region" evidence="1">
    <location>
        <begin position="281"/>
        <end position="308"/>
    </location>
</feature>
<evidence type="ECO:0000313" key="4">
    <source>
        <dbReference type="EMBL" id="CAF0705775.1"/>
    </source>
</evidence>
<dbReference type="GO" id="GO:0006886">
    <property type="term" value="P:intracellular protein transport"/>
    <property type="evidence" value="ECO:0007669"/>
    <property type="project" value="TreeGrafter"/>
</dbReference>
<dbReference type="InterPro" id="IPR010504">
    <property type="entry name" value="AH_dom"/>
</dbReference>
<evidence type="ECO:0000259" key="3">
    <source>
        <dbReference type="PROSITE" id="PS50870"/>
    </source>
</evidence>
<feature type="domain" description="AH" evidence="3">
    <location>
        <begin position="151"/>
        <end position="351"/>
    </location>
</feature>
<dbReference type="SUPFAM" id="SSF103657">
    <property type="entry name" value="BAR/IMD domain-like"/>
    <property type="match status" value="1"/>
</dbReference>
<dbReference type="GO" id="GO:0032588">
    <property type="term" value="C:trans-Golgi network membrane"/>
    <property type="evidence" value="ECO:0007669"/>
    <property type="project" value="TreeGrafter"/>
</dbReference>
<keyword evidence="1" id="KW-0175">Coiled coil</keyword>
<dbReference type="Gene3D" id="1.20.1270.60">
    <property type="entry name" value="Arfaptin homology (AH) domain/BAR domain"/>
    <property type="match status" value="1"/>
</dbReference>
<dbReference type="GO" id="GO:0019904">
    <property type="term" value="F:protein domain specific binding"/>
    <property type="evidence" value="ECO:0007669"/>
    <property type="project" value="InterPro"/>
</dbReference>
<dbReference type="InterPro" id="IPR027267">
    <property type="entry name" value="AH/BAR_dom_sf"/>
</dbReference>
<evidence type="ECO:0000313" key="5">
    <source>
        <dbReference type="Proteomes" id="UP000663879"/>
    </source>
</evidence>
<comment type="caution">
    <text evidence="4">The sequence shown here is derived from an EMBL/GenBank/DDBJ whole genome shotgun (WGS) entry which is preliminary data.</text>
</comment>
<gene>
    <name evidence="4" type="ORF">OXX778_LOCUS285</name>
</gene>
<name>A0A813M2B0_9BILA</name>
<evidence type="ECO:0000256" key="1">
    <source>
        <dbReference type="SAM" id="Coils"/>
    </source>
</evidence>
<dbReference type="InterPro" id="IPR030798">
    <property type="entry name" value="Arfaptin_fam"/>
</dbReference>
<dbReference type="PANTHER" id="PTHR12141">
    <property type="entry name" value="ARFAPTIN-RELATED"/>
    <property type="match status" value="1"/>
</dbReference>
<dbReference type="Pfam" id="PF06456">
    <property type="entry name" value="Arfaptin"/>
    <property type="match status" value="1"/>
</dbReference>
<dbReference type="OrthoDB" id="9994780at2759"/>
<dbReference type="GO" id="GO:0005543">
    <property type="term" value="F:phospholipid binding"/>
    <property type="evidence" value="ECO:0007669"/>
    <property type="project" value="TreeGrafter"/>
</dbReference>
<dbReference type="GO" id="GO:0034315">
    <property type="term" value="P:regulation of Arp2/3 complex-mediated actin nucleation"/>
    <property type="evidence" value="ECO:0007669"/>
    <property type="project" value="TreeGrafter"/>
</dbReference>